<dbReference type="AlphaFoldDB" id="A0A177T509"/>
<feature type="compositionally biased region" description="Basic and acidic residues" evidence="1">
    <location>
        <begin position="234"/>
        <end position="276"/>
    </location>
</feature>
<dbReference type="EMBL" id="LWDF02001110">
    <property type="protein sequence ID" value="KAE8240323.1"/>
    <property type="molecule type" value="Genomic_DNA"/>
</dbReference>
<protein>
    <submittedName>
        <fullName evidence="2">Uncharacterized protein</fullName>
    </submittedName>
</protein>
<feature type="region of interest" description="Disordered" evidence="1">
    <location>
        <begin position="119"/>
        <end position="276"/>
    </location>
</feature>
<reference evidence="2" key="1">
    <citation type="submission" date="2016-04" db="EMBL/GenBank/DDBJ databases">
        <authorList>
            <person name="Nguyen H.D."/>
            <person name="Samba Siva P."/>
            <person name="Cullis J."/>
            <person name="Levesque C.A."/>
            <person name="Hambleton S."/>
        </authorList>
    </citation>
    <scope>NUCLEOTIDE SEQUENCE</scope>
    <source>
        <strain evidence="2">DAOMC 236416</strain>
    </source>
</reference>
<reference evidence="2" key="2">
    <citation type="journal article" date="2019" name="IMA Fungus">
        <title>Genome sequencing and comparison of five Tilletia species to identify candidate genes for the detection of regulated species infecting wheat.</title>
        <authorList>
            <person name="Nguyen H.D.T."/>
            <person name="Sultana T."/>
            <person name="Kesanakurti P."/>
            <person name="Hambleton S."/>
        </authorList>
    </citation>
    <scope>NUCLEOTIDE SEQUENCE</scope>
    <source>
        <strain evidence="2">DAOMC 236416</strain>
    </source>
</reference>
<evidence type="ECO:0000313" key="3">
    <source>
        <dbReference type="Proteomes" id="UP000077521"/>
    </source>
</evidence>
<feature type="compositionally biased region" description="Acidic residues" evidence="1">
    <location>
        <begin position="180"/>
        <end position="189"/>
    </location>
</feature>
<organism evidence="2 3">
    <name type="scientific">Tilletia indica</name>
    <dbReference type="NCBI Taxonomy" id="43049"/>
    <lineage>
        <taxon>Eukaryota</taxon>
        <taxon>Fungi</taxon>
        <taxon>Dikarya</taxon>
        <taxon>Basidiomycota</taxon>
        <taxon>Ustilaginomycotina</taxon>
        <taxon>Exobasidiomycetes</taxon>
        <taxon>Tilletiales</taxon>
        <taxon>Tilletiaceae</taxon>
        <taxon>Tilletia</taxon>
    </lineage>
</organism>
<evidence type="ECO:0000313" key="2">
    <source>
        <dbReference type="EMBL" id="KAE8240323.1"/>
    </source>
</evidence>
<keyword evidence="3" id="KW-1185">Reference proteome</keyword>
<feature type="region of interest" description="Disordered" evidence="1">
    <location>
        <begin position="22"/>
        <end position="53"/>
    </location>
</feature>
<evidence type="ECO:0000256" key="1">
    <source>
        <dbReference type="SAM" id="MobiDB-lite"/>
    </source>
</evidence>
<feature type="compositionally biased region" description="Basic and acidic residues" evidence="1">
    <location>
        <begin position="151"/>
        <end position="167"/>
    </location>
</feature>
<comment type="caution">
    <text evidence="2">The sequence shown here is derived from an EMBL/GenBank/DDBJ whole genome shotgun (WGS) entry which is preliminary data.</text>
</comment>
<gene>
    <name evidence="2" type="ORF">A4X13_0g7855</name>
</gene>
<name>A0A177T509_9BASI</name>
<proteinExistence type="predicted"/>
<accession>A0A177T509</accession>
<sequence>MPTQSHRAWDYEQSAEAGRLGRVYSDRKRKARSRSQLAGRRAASARHLRRHETSTECSFPSAARKSAWAVAAWDRVAADVNRWATEDPDARCANRSGAACDSQWRKVIYKKFNEGKKMSEIATGPPEKTADEWQPVLVGLGEQWDELTATEARRKEGHSERKAERQRGSNAQSDAADALTSEEEEDTDGAEGKGKSRRGRLRGTELLSSNIGNFVVEQERSSQASLDLTKGHHREAMEEAQEVREQQRQEHREKMELEHRRLDIEQEKVRKETDTEKQLRQVQDGIKDIQSMMQTALEK</sequence>
<dbReference type="Proteomes" id="UP000077521">
    <property type="component" value="Unassembled WGS sequence"/>
</dbReference>